<proteinExistence type="predicted"/>
<dbReference type="InterPro" id="IPR031321">
    <property type="entry name" value="UCP012641"/>
</dbReference>
<sequence>MATLLQTLGDLIGTNWKHREVPKRYSRTFVCRCGSHVFFGNMFCNSCQTPLGYLPGEDALLPLDPGPQPGIWAAGEERPLLKYCGNRDTPAQCNWMLMASEPGELCIACRLNRTIPNLDREDNARYWGLLEVAKRRLVSQLLALGLPVKSKVDEDEKHGLMFDFLRSPPSGPRVLTGHADGLITVNIEEADSVQREKMRLEFYEPYRTLLGHLRHEVGHYYWNRLVFNGPWLEPFRTLFGDERADYAAALKANYDNGAPPDWADRYISSYASTHPWEDWAETWAHYLHMIDSLGTALGFGLDAEDLEAIVEPFERDALYAPDDTGADGFLSLLNSWIEMTMVLNELARSMGQPDFYPFVMSKPSVAKLQFVHMVVEASRSAGTESVEAGFLG</sequence>
<evidence type="ECO:0000313" key="2">
    <source>
        <dbReference type="EMBL" id="USJ24613.1"/>
    </source>
</evidence>
<dbReference type="PIRSF" id="PIRSF012641">
    <property type="entry name" value="UCP012641"/>
    <property type="match status" value="1"/>
</dbReference>
<gene>
    <name evidence="2" type="ORF">NE863_06470</name>
</gene>
<reference evidence="2" key="1">
    <citation type="submission" date="2022-06" db="EMBL/GenBank/DDBJ databases">
        <title>Physiological and biochemical characterization and genomic elucidation of a strain of the genus Ensifer adhaerens M8 that combines arsenic oxidation and chromium reduction.</title>
        <authorList>
            <person name="Li X."/>
            <person name="Yu c."/>
        </authorList>
    </citation>
    <scope>NUCLEOTIDE SEQUENCE</scope>
    <source>
        <strain evidence="2">M8</strain>
    </source>
</reference>
<dbReference type="EMBL" id="CP098807">
    <property type="protein sequence ID" value="USJ24613.1"/>
    <property type="molecule type" value="Genomic_DNA"/>
</dbReference>
<dbReference type="Pfam" id="PF10005">
    <property type="entry name" value="Zn_ribbon_DZR_6"/>
    <property type="match status" value="1"/>
</dbReference>
<feature type="domain" description="Zinc-ribbon" evidence="1">
    <location>
        <begin position="29"/>
        <end position="119"/>
    </location>
</feature>
<dbReference type="Gene3D" id="3.40.390.70">
    <property type="match status" value="1"/>
</dbReference>
<evidence type="ECO:0000259" key="1">
    <source>
        <dbReference type="Pfam" id="PF10005"/>
    </source>
</evidence>
<protein>
    <submittedName>
        <fullName evidence="2">Zinc-binding peptidase</fullName>
    </submittedName>
</protein>
<dbReference type="Proteomes" id="UP001055460">
    <property type="component" value="Chromosome"/>
</dbReference>
<dbReference type="AlphaFoldDB" id="A0A9Q8Y8T6"/>
<dbReference type="OrthoDB" id="256753at2"/>
<dbReference type="InterPro" id="IPR011201">
    <property type="entry name" value="Zinc-ribbon_6_bact"/>
</dbReference>
<evidence type="ECO:0000313" key="3">
    <source>
        <dbReference type="Proteomes" id="UP001055460"/>
    </source>
</evidence>
<accession>A0A9Q8Y8T6</accession>
<organism evidence="2 3">
    <name type="scientific">Ensifer adhaerens</name>
    <name type="common">Sinorhizobium morelense</name>
    <dbReference type="NCBI Taxonomy" id="106592"/>
    <lineage>
        <taxon>Bacteria</taxon>
        <taxon>Pseudomonadati</taxon>
        <taxon>Pseudomonadota</taxon>
        <taxon>Alphaproteobacteria</taxon>
        <taxon>Hyphomicrobiales</taxon>
        <taxon>Rhizobiaceae</taxon>
        <taxon>Sinorhizobium/Ensifer group</taxon>
        <taxon>Ensifer</taxon>
    </lineage>
</organism>
<name>A0A9Q8Y8T6_ENSAD</name>
<dbReference type="Pfam" id="PF15887">
    <property type="entry name" value="Peptidase_Mx"/>
    <property type="match status" value="1"/>
</dbReference>
<dbReference type="RefSeq" id="WP_090295611.1">
    <property type="nucleotide sequence ID" value="NZ_CAXURO020000001.1"/>
</dbReference>